<name>A0A5B7SSB8_9FLAO</name>
<dbReference type="EMBL" id="CP040710">
    <property type="protein sequence ID" value="QCW99870.1"/>
    <property type="molecule type" value="Genomic_DNA"/>
</dbReference>
<reference evidence="1 2" key="1">
    <citation type="submission" date="2019-05" db="EMBL/GenBank/DDBJ databases">
        <title>Genome sequencing of F202Z8.</title>
        <authorList>
            <person name="Kwon Y.M."/>
        </authorList>
    </citation>
    <scope>NUCLEOTIDE SEQUENCE [LARGE SCALE GENOMIC DNA]</scope>
    <source>
        <strain evidence="1 2">F202Z8</strain>
    </source>
</reference>
<protein>
    <submittedName>
        <fullName evidence="1">Uncharacterized protein</fullName>
    </submittedName>
</protein>
<gene>
    <name evidence="1" type="ORF">FGM00_07070</name>
</gene>
<dbReference type="Proteomes" id="UP000310017">
    <property type="component" value="Chromosome"/>
</dbReference>
<dbReference type="RefSeq" id="WP_138852220.1">
    <property type="nucleotide sequence ID" value="NZ_CP040710.1"/>
</dbReference>
<dbReference type="AlphaFoldDB" id="A0A5B7SSB8"/>
<sequence length="61" mass="6515">MVPLLNVMPMGVCTVTSSACVPAPIMWYGFEDGIFVGFFNPLLEDSVLPCASGVDQVVHVL</sequence>
<keyword evidence="2" id="KW-1185">Reference proteome</keyword>
<organism evidence="1 2">
    <name type="scientific">Aggregatimonas sangjinii</name>
    <dbReference type="NCBI Taxonomy" id="2583587"/>
    <lineage>
        <taxon>Bacteria</taxon>
        <taxon>Pseudomonadati</taxon>
        <taxon>Bacteroidota</taxon>
        <taxon>Flavobacteriia</taxon>
        <taxon>Flavobacteriales</taxon>
        <taxon>Flavobacteriaceae</taxon>
        <taxon>Aggregatimonas</taxon>
    </lineage>
</organism>
<evidence type="ECO:0000313" key="2">
    <source>
        <dbReference type="Proteomes" id="UP000310017"/>
    </source>
</evidence>
<dbReference type="KEGG" id="asag:FGM00_07070"/>
<evidence type="ECO:0000313" key="1">
    <source>
        <dbReference type="EMBL" id="QCW99870.1"/>
    </source>
</evidence>
<dbReference type="OrthoDB" id="882303at2"/>
<proteinExistence type="predicted"/>
<accession>A0A5B7SSB8</accession>